<dbReference type="Proteomes" id="UP000252415">
    <property type="component" value="Unassembled WGS sequence"/>
</dbReference>
<organism evidence="1 2">
    <name type="scientific">Paenibacillus prosopidis</name>
    <dbReference type="NCBI Taxonomy" id="630520"/>
    <lineage>
        <taxon>Bacteria</taxon>
        <taxon>Bacillati</taxon>
        <taxon>Bacillota</taxon>
        <taxon>Bacilli</taxon>
        <taxon>Bacillales</taxon>
        <taxon>Paenibacillaceae</taxon>
        <taxon>Paenibacillus</taxon>
    </lineage>
</organism>
<sequence length="87" mass="9742">MFVGALSYIGFRTEISDKIEAFEENGLSWAFYIGSIQYRAHVEPIMPKVTAFIQYSSALALAANQHTFSGPKQQSLQEPKIVQPAYL</sequence>
<accession>A0A368VZS6</accession>
<name>A0A368VZS6_9BACL</name>
<reference evidence="1 2" key="1">
    <citation type="submission" date="2018-07" db="EMBL/GenBank/DDBJ databases">
        <title>Genomic Encyclopedia of Type Strains, Phase III (KMG-III): the genomes of soil and plant-associated and newly described type strains.</title>
        <authorList>
            <person name="Whitman W."/>
        </authorList>
    </citation>
    <scope>NUCLEOTIDE SEQUENCE [LARGE SCALE GENOMIC DNA]</scope>
    <source>
        <strain evidence="1 2">CECT 7506</strain>
    </source>
</reference>
<proteinExistence type="predicted"/>
<evidence type="ECO:0000313" key="1">
    <source>
        <dbReference type="EMBL" id="RCW47931.1"/>
    </source>
</evidence>
<gene>
    <name evidence="1" type="ORF">DFP97_107133</name>
</gene>
<keyword evidence="2" id="KW-1185">Reference proteome</keyword>
<evidence type="ECO:0000313" key="2">
    <source>
        <dbReference type="Proteomes" id="UP000252415"/>
    </source>
</evidence>
<dbReference type="EMBL" id="QPJD01000007">
    <property type="protein sequence ID" value="RCW47931.1"/>
    <property type="molecule type" value="Genomic_DNA"/>
</dbReference>
<dbReference type="AlphaFoldDB" id="A0A368VZS6"/>
<comment type="caution">
    <text evidence="1">The sequence shown here is derived from an EMBL/GenBank/DDBJ whole genome shotgun (WGS) entry which is preliminary data.</text>
</comment>
<protein>
    <submittedName>
        <fullName evidence="1">Uncharacterized protein</fullName>
    </submittedName>
</protein>